<proteinExistence type="predicted"/>
<gene>
    <name evidence="1" type="ORF">CD32_07085</name>
</gene>
<evidence type="ECO:0000313" key="1">
    <source>
        <dbReference type="EMBL" id="KGR86153.1"/>
    </source>
</evidence>
<evidence type="ECO:0000313" key="2">
    <source>
        <dbReference type="Proteomes" id="UP000030437"/>
    </source>
</evidence>
<dbReference type="STRING" id="1220589.CD32_07085"/>
<accession>A0A0A3ITF0</accession>
<dbReference type="InterPro" id="IPR009910">
    <property type="entry name" value="DUF1450"/>
</dbReference>
<dbReference type="Proteomes" id="UP000030437">
    <property type="component" value="Unassembled WGS sequence"/>
</dbReference>
<name>A0A0A3ITF0_9BACI</name>
<evidence type="ECO:0008006" key="3">
    <source>
        <dbReference type="Google" id="ProtNLM"/>
    </source>
</evidence>
<organism evidence="1 2">
    <name type="scientific">Lysinibacillus odysseyi 34hs-1 = NBRC 100172</name>
    <dbReference type="NCBI Taxonomy" id="1220589"/>
    <lineage>
        <taxon>Bacteria</taxon>
        <taxon>Bacillati</taxon>
        <taxon>Bacillota</taxon>
        <taxon>Bacilli</taxon>
        <taxon>Bacillales</taxon>
        <taxon>Bacillaceae</taxon>
        <taxon>Lysinibacillus</taxon>
    </lineage>
</organism>
<dbReference type="AlphaFoldDB" id="A0A0A3ITF0"/>
<comment type="caution">
    <text evidence="1">The sequence shown here is derived from an EMBL/GenBank/DDBJ whole genome shotgun (WGS) entry which is preliminary data.</text>
</comment>
<protein>
    <recommendedName>
        <fullName evidence="3">UDP-N-acetylmuramoylalanine--D-glutamate ligase</fullName>
    </recommendedName>
</protein>
<sequence length="75" mass="8237">MEFCISNLSFGSADAYDELIGREDIIIEEAGCTSNCETCDSCLFAIVNSEVVTAETAEELLHEIEEKMKENILVG</sequence>
<reference evidence="1 2" key="1">
    <citation type="submission" date="2014-02" db="EMBL/GenBank/DDBJ databases">
        <title>Draft genome sequence of Lysinibacillus odysseyi NBRC 100172.</title>
        <authorList>
            <person name="Zhang F."/>
            <person name="Wang G."/>
            <person name="Zhang L."/>
        </authorList>
    </citation>
    <scope>NUCLEOTIDE SEQUENCE [LARGE SCALE GENOMIC DNA]</scope>
    <source>
        <strain evidence="1 2">NBRC 100172</strain>
    </source>
</reference>
<dbReference type="EMBL" id="JPVP01000052">
    <property type="protein sequence ID" value="KGR86153.1"/>
    <property type="molecule type" value="Genomic_DNA"/>
</dbReference>
<dbReference type="eggNOG" id="COG4844">
    <property type="taxonomic scope" value="Bacteria"/>
</dbReference>
<keyword evidence="2" id="KW-1185">Reference proteome</keyword>
<dbReference type="Pfam" id="PF07293">
    <property type="entry name" value="DUF1450"/>
    <property type="match status" value="1"/>
</dbReference>